<accession>A0A8G2EU06</accession>
<name>A0A8G2EU06_9PROT</name>
<sequence>MDARHFTFRRSPDRARHRVLAATIGFCAVFVLEAAGDSTVRASTITVTATDCQRLVRHQPSADVAYKPGVDVNGNAVAPADLPGSVTIKTPTEVTFDVTYDLLSNYGVASDTPLAPRGQAVVGTVKYDLLSGALTFNGERLDNGEAAALADLCRAAEAQ</sequence>
<dbReference type="Proteomes" id="UP000198615">
    <property type="component" value="Unassembled WGS sequence"/>
</dbReference>
<gene>
    <name evidence="1" type="ORF">SAMN05660686_00263</name>
</gene>
<reference evidence="1 2" key="1">
    <citation type="submission" date="2016-10" db="EMBL/GenBank/DDBJ databases">
        <authorList>
            <person name="Varghese N."/>
            <person name="Submissions S."/>
        </authorList>
    </citation>
    <scope>NUCLEOTIDE SEQUENCE [LARGE SCALE GENOMIC DNA]</scope>
    <source>
        <strain evidence="1 2">DSM 18839</strain>
    </source>
</reference>
<dbReference type="EMBL" id="FNBW01000001">
    <property type="protein sequence ID" value="SDF10363.1"/>
    <property type="molecule type" value="Genomic_DNA"/>
</dbReference>
<protein>
    <submittedName>
        <fullName evidence="1">Uncharacterized protein</fullName>
    </submittedName>
</protein>
<keyword evidence="2" id="KW-1185">Reference proteome</keyword>
<comment type="caution">
    <text evidence="1">The sequence shown here is derived from an EMBL/GenBank/DDBJ whole genome shotgun (WGS) entry which is preliminary data.</text>
</comment>
<organism evidence="1 2">
    <name type="scientific">Thalassobaculum litoreum DSM 18839</name>
    <dbReference type="NCBI Taxonomy" id="1123362"/>
    <lineage>
        <taxon>Bacteria</taxon>
        <taxon>Pseudomonadati</taxon>
        <taxon>Pseudomonadota</taxon>
        <taxon>Alphaproteobacteria</taxon>
        <taxon>Rhodospirillales</taxon>
        <taxon>Thalassobaculaceae</taxon>
        <taxon>Thalassobaculum</taxon>
    </lineage>
</organism>
<dbReference type="AlphaFoldDB" id="A0A8G2EU06"/>
<evidence type="ECO:0000313" key="2">
    <source>
        <dbReference type="Proteomes" id="UP000198615"/>
    </source>
</evidence>
<proteinExistence type="predicted"/>
<evidence type="ECO:0000313" key="1">
    <source>
        <dbReference type="EMBL" id="SDF10363.1"/>
    </source>
</evidence>